<dbReference type="GO" id="GO:0005634">
    <property type="term" value="C:nucleus"/>
    <property type="evidence" value="ECO:0007669"/>
    <property type="project" value="EnsemblFungi"/>
</dbReference>
<comment type="caution">
    <text evidence="4">The sequence shown here is derived from an EMBL/GenBank/DDBJ whole genome shotgun (WGS) entry which is preliminary data.</text>
</comment>
<gene>
    <name evidence="4" type="ORF">UCDDA912_g04588</name>
</gene>
<proteinExistence type="inferred from homology"/>
<reference evidence="4 5" key="2">
    <citation type="submission" date="2015-05" db="EMBL/GenBank/DDBJ databases">
        <authorList>
            <person name="Morales-Cruz A."/>
            <person name="Amrine K.C."/>
            <person name="Cantu D."/>
        </authorList>
    </citation>
    <scope>NUCLEOTIDE SEQUENCE [LARGE SCALE GENOMIC DNA]</scope>
    <source>
        <strain evidence="4">DA912</strain>
    </source>
</reference>
<dbReference type="Pfam" id="PF05348">
    <property type="entry name" value="UMP1"/>
    <property type="match status" value="1"/>
</dbReference>
<evidence type="ECO:0000256" key="3">
    <source>
        <dbReference type="SAM" id="MobiDB-lite"/>
    </source>
</evidence>
<dbReference type="GO" id="GO:0080129">
    <property type="term" value="P:proteasome core complex assembly"/>
    <property type="evidence" value="ECO:0007669"/>
    <property type="project" value="EnsemblFungi"/>
</dbReference>
<evidence type="ECO:0000313" key="4">
    <source>
        <dbReference type="EMBL" id="KKY35419.1"/>
    </source>
</evidence>
<keyword evidence="4" id="KW-0647">Proteasome</keyword>
<sequence>MSMRIVPADAHSSTFSHIRPSEHGAPSAPGLHDTLRAGVGPDPFTSARDSTAPASTHPLESRLKRWESTQEALRMEMLRKTYGVAEPIRRGMELKITQQGEWRPMALGGGGSAGVHEDILRGRDASISWEDVYTGEEQRSAVGVHEEMERKLKM</sequence>
<dbReference type="EMBL" id="LCUC01000161">
    <property type="protein sequence ID" value="KKY35419.1"/>
    <property type="molecule type" value="Genomic_DNA"/>
</dbReference>
<dbReference type="AlphaFoldDB" id="A0A0G2FN38"/>
<evidence type="ECO:0000256" key="2">
    <source>
        <dbReference type="ARBA" id="ARBA00043974"/>
    </source>
</evidence>
<accession>A0A0G2FN38</accession>
<protein>
    <submittedName>
        <fullName evidence="4">Putative proteasome maturation factor</fullName>
    </submittedName>
</protein>
<keyword evidence="1" id="KW-0143">Chaperone</keyword>
<dbReference type="OrthoDB" id="15001at2759"/>
<evidence type="ECO:0000256" key="1">
    <source>
        <dbReference type="ARBA" id="ARBA00023186"/>
    </source>
</evidence>
<dbReference type="STRING" id="1214573.A0A0G2FN38"/>
<dbReference type="GO" id="GO:0005737">
    <property type="term" value="C:cytoplasm"/>
    <property type="evidence" value="ECO:0007669"/>
    <property type="project" value="EnsemblFungi"/>
</dbReference>
<dbReference type="PANTHER" id="PTHR12828:SF3">
    <property type="entry name" value="PROTEASOME MATURATION PROTEIN"/>
    <property type="match status" value="1"/>
</dbReference>
<evidence type="ECO:0000313" key="5">
    <source>
        <dbReference type="Proteomes" id="UP000034680"/>
    </source>
</evidence>
<organism evidence="4 5">
    <name type="scientific">Diaporthe ampelina</name>
    <dbReference type="NCBI Taxonomy" id="1214573"/>
    <lineage>
        <taxon>Eukaryota</taxon>
        <taxon>Fungi</taxon>
        <taxon>Dikarya</taxon>
        <taxon>Ascomycota</taxon>
        <taxon>Pezizomycotina</taxon>
        <taxon>Sordariomycetes</taxon>
        <taxon>Sordariomycetidae</taxon>
        <taxon>Diaporthales</taxon>
        <taxon>Diaporthaceae</taxon>
        <taxon>Diaporthe</taxon>
    </lineage>
</organism>
<dbReference type="Proteomes" id="UP000034680">
    <property type="component" value="Unassembled WGS sequence"/>
</dbReference>
<keyword evidence="5" id="KW-1185">Reference proteome</keyword>
<reference evidence="4 5" key="1">
    <citation type="submission" date="2015-05" db="EMBL/GenBank/DDBJ databases">
        <title>Distinctive expansion of gene families associated with plant cell wall degradation and secondary metabolism in the genomes of grapevine trunk pathogens.</title>
        <authorList>
            <person name="Lawrence D.P."/>
            <person name="Travadon R."/>
            <person name="Rolshausen P.E."/>
            <person name="Baumgartner K."/>
        </authorList>
    </citation>
    <scope>NUCLEOTIDE SEQUENCE [LARGE SCALE GENOMIC DNA]</scope>
    <source>
        <strain evidence="4">DA912</strain>
    </source>
</reference>
<comment type="similarity">
    <text evidence="2">Belongs to the POMP/UMP1 family.</text>
</comment>
<dbReference type="GO" id="GO:0006511">
    <property type="term" value="P:ubiquitin-dependent protein catabolic process"/>
    <property type="evidence" value="ECO:0007669"/>
    <property type="project" value="EnsemblFungi"/>
</dbReference>
<feature type="region of interest" description="Disordered" evidence="3">
    <location>
        <begin position="1"/>
        <end position="65"/>
    </location>
</feature>
<dbReference type="GO" id="GO:0000502">
    <property type="term" value="C:proteasome complex"/>
    <property type="evidence" value="ECO:0007669"/>
    <property type="project" value="UniProtKB-KW"/>
</dbReference>
<name>A0A0G2FN38_9PEZI</name>
<dbReference type="InterPro" id="IPR008012">
    <property type="entry name" value="Ump1"/>
</dbReference>
<dbReference type="PANTHER" id="PTHR12828">
    <property type="entry name" value="PROTEASOME MATURATION PROTEIN UMP1"/>
    <property type="match status" value="1"/>
</dbReference>
<dbReference type="GO" id="GO:0006974">
    <property type="term" value="P:DNA damage response"/>
    <property type="evidence" value="ECO:0007669"/>
    <property type="project" value="EnsemblFungi"/>
</dbReference>